<feature type="transmembrane region" description="Helical" evidence="1">
    <location>
        <begin position="214"/>
        <end position="233"/>
    </location>
</feature>
<keyword evidence="1" id="KW-0812">Transmembrane</keyword>
<feature type="transmembrane region" description="Helical" evidence="1">
    <location>
        <begin position="75"/>
        <end position="98"/>
    </location>
</feature>
<dbReference type="InterPro" id="IPR004761">
    <property type="entry name" value="Spore_GerAB"/>
</dbReference>
<feature type="transmembrane region" description="Helical" evidence="1">
    <location>
        <begin position="32"/>
        <end position="54"/>
    </location>
</feature>
<dbReference type="EMBL" id="JAGGDJ010000056">
    <property type="protein sequence ID" value="MBO7748416.1"/>
    <property type="molecule type" value="Genomic_DNA"/>
</dbReference>
<accession>A0ABS3WJA6</accession>
<protein>
    <submittedName>
        <fullName evidence="2">GerAB/ArcD/ProY family transporter</fullName>
    </submittedName>
</protein>
<feature type="transmembrane region" description="Helical" evidence="1">
    <location>
        <begin position="263"/>
        <end position="287"/>
    </location>
</feature>
<organism evidence="2 3">
    <name type="scientific">Paenibacillus artemisiicola</name>
    <dbReference type="NCBI Taxonomy" id="1172618"/>
    <lineage>
        <taxon>Bacteria</taxon>
        <taxon>Bacillati</taxon>
        <taxon>Bacillota</taxon>
        <taxon>Bacilli</taxon>
        <taxon>Bacillales</taxon>
        <taxon>Paenibacillaceae</taxon>
        <taxon>Paenibacillus</taxon>
    </lineage>
</organism>
<keyword evidence="3" id="KW-1185">Reference proteome</keyword>
<keyword evidence="1" id="KW-0472">Membrane</keyword>
<feature type="transmembrane region" description="Helical" evidence="1">
    <location>
        <begin position="110"/>
        <end position="127"/>
    </location>
</feature>
<evidence type="ECO:0000256" key="1">
    <source>
        <dbReference type="SAM" id="Phobius"/>
    </source>
</evidence>
<name>A0ABS3WJA6_9BACL</name>
<feature type="transmembrane region" description="Helical" evidence="1">
    <location>
        <begin position="183"/>
        <end position="202"/>
    </location>
</feature>
<reference evidence="2 3" key="1">
    <citation type="submission" date="2021-03" db="EMBL/GenBank/DDBJ databases">
        <title>Paenibacillus artemisicola MWE-103 whole genome sequence.</title>
        <authorList>
            <person name="Ham Y.J."/>
        </authorList>
    </citation>
    <scope>NUCLEOTIDE SEQUENCE [LARGE SCALE GENOMIC DNA]</scope>
    <source>
        <strain evidence="2 3">MWE-103</strain>
    </source>
</reference>
<feature type="transmembrane region" description="Helical" evidence="1">
    <location>
        <begin position="308"/>
        <end position="328"/>
    </location>
</feature>
<feature type="transmembrane region" description="Helical" evidence="1">
    <location>
        <begin position="134"/>
        <end position="154"/>
    </location>
</feature>
<gene>
    <name evidence="2" type="ORF">I8J29_29945</name>
</gene>
<evidence type="ECO:0000313" key="2">
    <source>
        <dbReference type="EMBL" id="MBO7748416.1"/>
    </source>
</evidence>
<evidence type="ECO:0000313" key="3">
    <source>
        <dbReference type="Proteomes" id="UP000670947"/>
    </source>
</evidence>
<dbReference type="Pfam" id="PF03845">
    <property type="entry name" value="Spore_permease"/>
    <property type="match status" value="1"/>
</dbReference>
<proteinExistence type="predicted"/>
<sequence>MSRYFYYNVVLVSLLNLMLFVPYMLMQYRYNGAILSMLCAAVVGTTLALLYTRVMRKFPGRGLPEILSLYLPKWLSVPFLLFCAFMWLTAASISMYAFSVLINRFFNPDTSSIIVLVFMALVCLYSATRSTLTVMFVVEVGLMVCAPVILFLLFKAVRSQMLDWDAIRTVAHYWNRTPRIEPFAAALFVFTGYMNFFMFNRLFSPNFRLRYRWILPIFCGLILITTFIVPIGFHGTEGVADYLYVWSVTSDTLIMSYGFIERVIFVFLLLYLMLSLIFATIGWHMAMEMVKACLPKPKTDIDPARTPRSNWVIVGVFAALTVAYGYFFDEKQNLRFTSQWIVARAYGEILSVLFIFALSLFGSGKKKKLVSHETTSTNAAGADGA</sequence>
<comment type="caution">
    <text evidence="2">The sequence shown here is derived from an EMBL/GenBank/DDBJ whole genome shotgun (WGS) entry which is preliminary data.</text>
</comment>
<dbReference type="RefSeq" id="WP_208850977.1">
    <property type="nucleotide sequence ID" value="NZ_JAGGDJ010000056.1"/>
</dbReference>
<feature type="transmembrane region" description="Helical" evidence="1">
    <location>
        <begin position="340"/>
        <end position="361"/>
    </location>
</feature>
<dbReference type="Proteomes" id="UP000670947">
    <property type="component" value="Unassembled WGS sequence"/>
</dbReference>
<keyword evidence="1" id="KW-1133">Transmembrane helix</keyword>
<feature type="transmembrane region" description="Helical" evidence="1">
    <location>
        <begin position="5"/>
        <end position="26"/>
    </location>
</feature>